<comment type="caution">
    <text evidence="1">The sequence shown here is derived from an EMBL/GenBank/DDBJ whole genome shotgun (WGS) entry which is preliminary data.</text>
</comment>
<proteinExistence type="predicted"/>
<evidence type="ECO:0000313" key="1">
    <source>
        <dbReference type="EMBL" id="CAH8383522.1"/>
    </source>
</evidence>
<keyword evidence="2" id="KW-1185">Reference proteome</keyword>
<dbReference type="PANTHER" id="PTHR34287">
    <property type="entry name" value="OS06G0551500 PROTEIN-RELATED"/>
    <property type="match status" value="1"/>
</dbReference>
<dbReference type="PANTHER" id="PTHR34287:SF2">
    <property type="match status" value="1"/>
</dbReference>
<reference evidence="1 2" key="1">
    <citation type="submission" date="2022-03" db="EMBL/GenBank/DDBJ databases">
        <authorList>
            <person name="Macdonald S."/>
            <person name="Ahmed S."/>
            <person name="Newling K."/>
        </authorList>
    </citation>
    <scope>NUCLEOTIDE SEQUENCE [LARGE SCALE GENOMIC DNA]</scope>
</reference>
<gene>
    <name evidence="1" type="ORF">ERUC_LOCUS36005</name>
</gene>
<dbReference type="EMBL" id="CAKOAT010591820">
    <property type="protein sequence ID" value="CAH8383522.1"/>
    <property type="molecule type" value="Genomic_DNA"/>
</dbReference>
<sequence length="98" mass="10826">MSESPPPSSSSSVLTQNVSKPVSDKLLDKYIDVSEFQFDYQKSGIWSPPFQRTAFLTPQGTILTGKEMAKKLESVLEPPRIKRSKPGLSGWVTLAEPT</sequence>
<dbReference type="AlphaFoldDB" id="A0ABC8LJ56"/>
<accession>A0ABC8LJ56</accession>
<protein>
    <submittedName>
        <fullName evidence="1">Uncharacterized protein</fullName>
    </submittedName>
</protein>
<name>A0ABC8LJ56_ERUVS</name>
<organism evidence="1 2">
    <name type="scientific">Eruca vesicaria subsp. sativa</name>
    <name type="common">Garden rocket</name>
    <name type="synonym">Eruca sativa</name>
    <dbReference type="NCBI Taxonomy" id="29727"/>
    <lineage>
        <taxon>Eukaryota</taxon>
        <taxon>Viridiplantae</taxon>
        <taxon>Streptophyta</taxon>
        <taxon>Embryophyta</taxon>
        <taxon>Tracheophyta</taxon>
        <taxon>Spermatophyta</taxon>
        <taxon>Magnoliopsida</taxon>
        <taxon>eudicotyledons</taxon>
        <taxon>Gunneridae</taxon>
        <taxon>Pentapetalae</taxon>
        <taxon>rosids</taxon>
        <taxon>malvids</taxon>
        <taxon>Brassicales</taxon>
        <taxon>Brassicaceae</taxon>
        <taxon>Brassiceae</taxon>
        <taxon>Eruca</taxon>
    </lineage>
</organism>
<dbReference type="Proteomes" id="UP001642260">
    <property type="component" value="Unassembled WGS sequence"/>
</dbReference>
<evidence type="ECO:0000313" key="2">
    <source>
        <dbReference type="Proteomes" id="UP001642260"/>
    </source>
</evidence>